<dbReference type="SUPFAM" id="SSF48452">
    <property type="entry name" value="TPR-like"/>
    <property type="match status" value="2"/>
</dbReference>
<evidence type="ECO:0000256" key="1">
    <source>
        <dbReference type="ARBA" id="ARBA00004123"/>
    </source>
</evidence>
<keyword evidence="5" id="KW-0508">mRNA splicing</keyword>
<dbReference type="Proteomes" id="UP001154282">
    <property type="component" value="Unassembled WGS sequence"/>
</dbReference>
<dbReference type="PANTHER" id="PTHR17204">
    <property type="entry name" value="PRE-MRNA PROCESSING PROTEIN PRP39-RELATED"/>
    <property type="match status" value="1"/>
</dbReference>
<feature type="compositionally biased region" description="Basic and acidic residues" evidence="8">
    <location>
        <begin position="832"/>
        <end position="843"/>
    </location>
</feature>
<evidence type="ECO:0000256" key="2">
    <source>
        <dbReference type="ARBA" id="ARBA00022664"/>
    </source>
</evidence>
<feature type="domain" description="RRM" evidence="9">
    <location>
        <begin position="704"/>
        <end position="787"/>
    </location>
</feature>
<dbReference type="GO" id="GO:0003723">
    <property type="term" value="F:RNA binding"/>
    <property type="evidence" value="ECO:0007669"/>
    <property type="project" value="UniProtKB-UniRule"/>
</dbReference>
<dbReference type="InterPro" id="IPR003107">
    <property type="entry name" value="HAT"/>
</dbReference>
<dbReference type="Pfam" id="PF00076">
    <property type="entry name" value="RRM_1"/>
    <property type="match status" value="1"/>
</dbReference>
<evidence type="ECO:0000313" key="11">
    <source>
        <dbReference type="Proteomes" id="UP001154282"/>
    </source>
</evidence>
<dbReference type="SUPFAM" id="SSF54928">
    <property type="entry name" value="RNA-binding domain, RBD"/>
    <property type="match status" value="1"/>
</dbReference>
<dbReference type="PROSITE" id="PS50102">
    <property type="entry name" value="RRM"/>
    <property type="match status" value="1"/>
</dbReference>
<keyword evidence="11" id="KW-1185">Reference proteome</keyword>
<evidence type="ECO:0000256" key="8">
    <source>
        <dbReference type="SAM" id="MobiDB-lite"/>
    </source>
</evidence>
<proteinExistence type="predicted"/>
<dbReference type="InterPro" id="IPR008847">
    <property type="entry name" value="Suf"/>
</dbReference>
<dbReference type="InterPro" id="IPR000504">
    <property type="entry name" value="RRM_dom"/>
</dbReference>
<organism evidence="10 11">
    <name type="scientific">Linum tenue</name>
    <dbReference type="NCBI Taxonomy" id="586396"/>
    <lineage>
        <taxon>Eukaryota</taxon>
        <taxon>Viridiplantae</taxon>
        <taxon>Streptophyta</taxon>
        <taxon>Embryophyta</taxon>
        <taxon>Tracheophyta</taxon>
        <taxon>Spermatophyta</taxon>
        <taxon>Magnoliopsida</taxon>
        <taxon>eudicotyledons</taxon>
        <taxon>Gunneridae</taxon>
        <taxon>Pentapetalae</taxon>
        <taxon>rosids</taxon>
        <taxon>fabids</taxon>
        <taxon>Malpighiales</taxon>
        <taxon>Linaceae</taxon>
        <taxon>Linum</taxon>
    </lineage>
</organism>
<dbReference type="PANTHER" id="PTHR17204:SF25">
    <property type="entry name" value="RRM DOMAIN-CONTAINING PROTEIN"/>
    <property type="match status" value="1"/>
</dbReference>
<keyword evidence="4 7" id="KW-0694">RNA-binding</keyword>
<evidence type="ECO:0000313" key="10">
    <source>
        <dbReference type="EMBL" id="CAI0438504.1"/>
    </source>
</evidence>
<feature type="compositionally biased region" description="Acidic residues" evidence="8">
    <location>
        <begin position="1"/>
        <end position="11"/>
    </location>
</feature>
<dbReference type="Pfam" id="PF05843">
    <property type="entry name" value="Suf"/>
    <property type="match status" value="1"/>
</dbReference>
<dbReference type="Gene3D" id="3.30.70.330">
    <property type="match status" value="1"/>
</dbReference>
<dbReference type="InterPro" id="IPR012677">
    <property type="entry name" value="Nucleotide-bd_a/b_plait_sf"/>
</dbReference>
<evidence type="ECO:0000256" key="7">
    <source>
        <dbReference type="PROSITE-ProRule" id="PRU00176"/>
    </source>
</evidence>
<dbReference type="EMBL" id="CAMGYJ010000006">
    <property type="protein sequence ID" value="CAI0438504.1"/>
    <property type="molecule type" value="Genomic_DNA"/>
</dbReference>
<sequence>METIMEVDEEDHSVVHSEAANGDLNGKDDASNRSIQSPKALSTDEIDDDSGDESDDDEDDSQLAEQLKGLEYELAANPSNYDAHVKCIKLLRRMGELEKLRQAREAMNALFPLTPSMWQEWAKDEASLSSGPEDVAAVEKLYERGVLDYLSIALWCDYFSYIQECDPSVRECSPDGISKARNVFDRALTAGGLHVAEGNKIWEAYREFEEAVMYTIDDKDSKAKESQVQRVRKLFQRQLSVPLVNLESTLVAYKAWEVEQGSNLNAESSDLDGVPTHVVSAYEKAMEMYNARVGFEEQICMKGVSEEEKLQRFINYLTFEKSDGDPARVQVLFERAVAEFPVSSDLWLDYVRYMDSTLKVGNVVRDVYMRASRNCPWVGELWVRYLLALERGHAPEEDISAVFGRALQCTFSTLEEYLDLFLTRVDGLRRRILSGRDKEGVLDFSLVRETFQASISWAYCRRLLCFVLIVPHIKEYASDYLSPQLKNTDSLLRLHAYWARLELILGKDLVAARGVWESLLKTCGSMMEAWQGYITMETELGHIGEARSIYKRCYGKRLAGTGSEDICHSWLRFEREFGTLEDFDLAVQKVTPRLEELQLYKMQQELKTPAAIVGQKENPVPKNAREKRKRGSNIIDEQSPAKRKKMATQAQKKEQGNVQHQDPDQAHGDKTKEPKDVTGKTDHEPGRMVTDSSSGKPKVYKDECTIFVSNLNLKASEKCFANSEDLRKFFADIGGISSIRILHDKFTGKSRGLAYVDFLDDEHLAKAVAKNKKTLLGKRLSIARSNPKKGKKGDRGAPKAPGTDGGKKDEESEPTKVGTSDDSRTSQAAHQEGGRRQVEDVVLKGKNTFAAPRNMVKALGWTDRQPKPPSEDGDEQPKSNDEFRKMFIKG</sequence>
<dbReference type="CDD" id="cd00590">
    <property type="entry name" value="RRM_SF"/>
    <property type="match status" value="1"/>
</dbReference>
<feature type="compositionally biased region" description="Basic and acidic residues" evidence="8">
    <location>
        <begin position="864"/>
        <end position="890"/>
    </location>
</feature>
<keyword evidence="3" id="KW-0677">Repeat</keyword>
<name>A0AAV0LVC7_9ROSI</name>
<dbReference type="InterPro" id="IPR035979">
    <property type="entry name" value="RBD_domain_sf"/>
</dbReference>
<evidence type="ECO:0000256" key="4">
    <source>
        <dbReference type="ARBA" id="ARBA00022884"/>
    </source>
</evidence>
<feature type="compositionally biased region" description="Basic and acidic residues" evidence="8">
    <location>
        <begin position="805"/>
        <end position="824"/>
    </location>
</feature>
<comment type="caution">
    <text evidence="10">The sequence shown here is derived from an EMBL/GenBank/DDBJ whole genome shotgun (WGS) entry which is preliminary data.</text>
</comment>
<feature type="region of interest" description="Disordered" evidence="8">
    <location>
        <begin position="1"/>
        <end position="61"/>
    </location>
</feature>
<feature type="compositionally biased region" description="Basic and acidic residues" evidence="8">
    <location>
        <begin position="651"/>
        <end position="686"/>
    </location>
</feature>
<dbReference type="Pfam" id="PF05391">
    <property type="entry name" value="Lsm_interact"/>
    <property type="match status" value="1"/>
</dbReference>
<feature type="compositionally biased region" description="Acidic residues" evidence="8">
    <location>
        <begin position="44"/>
        <end position="61"/>
    </location>
</feature>
<keyword evidence="2" id="KW-0507">mRNA processing</keyword>
<evidence type="ECO:0000256" key="5">
    <source>
        <dbReference type="ARBA" id="ARBA00023187"/>
    </source>
</evidence>
<evidence type="ECO:0000256" key="3">
    <source>
        <dbReference type="ARBA" id="ARBA00022737"/>
    </source>
</evidence>
<dbReference type="GO" id="GO:0006397">
    <property type="term" value="P:mRNA processing"/>
    <property type="evidence" value="ECO:0007669"/>
    <property type="project" value="UniProtKB-KW"/>
</dbReference>
<evidence type="ECO:0000256" key="6">
    <source>
        <dbReference type="ARBA" id="ARBA00023242"/>
    </source>
</evidence>
<dbReference type="InterPro" id="IPR008669">
    <property type="entry name" value="LSM_interact"/>
</dbReference>
<dbReference type="GO" id="GO:0008380">
    <property type="term" value="P:RNA splicing"/>
    <property type="evidence" value="ECO:0007669"/>
    <property type="project" value="UniProtKB-KW"/>
</dbReference>
<protein>
    <recommendedName>
        <fullName evidence="9">RRM domain-containing protein</fullName>
    </recommendedName>
</protein>
<dbReference type="SMART" id="SM00386">
    <property type="entry name" value="HAT"/>
    <property type="match status" value="8"/>
</dbReference>
<evidence type="ECO:0000259" key="9">
    <source>
        <dbReference type="PROSITE" id="PS50102"/>
    </source>
</evidence>
<dbReference type="Gene3D" id="1.25.40.10">
    <property type="entry name" value="Tetratricopeptide repeat domain"/>
    <property type="match status" value="2"/>
</dbReference>
<dbReference type="SMART" id="SM00360">
    <property type="entry name" value="RRM"/>
    <property type="match status" value="1"/>
</dbReference>
<dbReference type="AlphaFoldDB" id="A0AAV0LVC7"/>
<comment type="subcellular location">
    <subcellularLocation>
        <location evidence="1">Nucleus</location>
    </subcellularLocation>
</comment>
<keyword evidence="6" id="KW-0539">Nucleus</keyword>
<dbReference type="InterPro" id="IPR011990">
    <property type="entry name" value="TPR-like_helical_dom_sf"/>
</dbReference>
<dbReference type="GO" id="GO:0005634">
    <property type="term" value="C:nucleus"/>
    <property type="evidence" value="ECO:0007669"/>
    <property type="project" value="UniProtKB-SubCell"/>
</dbReference>
<feature type="region of interest" description="Disordered" evidence="8">
    <location>
        <begin position="779"/>
        <end position="890"/>
    </location>
</feature>
<accession>A0AAV0LVC7</accession>
<feature type="region of interest" description="Disordered" evidence="8">
    <location>
        <begin position="610"/>
        <end position="697"/>
    </location>
</feature>
<gene>
    <name evidence="10" type="ORF">LITE_LOCUS25829</name>
</gene>
<reference evidence="10" key="1">
    <citation type="submission" date="2022-08" db="EMBL/GenBank/DDBJ databases">
        <authorList>
            <person name="Gutierrez-Valencia J."/>
        </authorList>
    </citation>
    <scope>NUCLEOTIDE SEQUENCE</scope>
</reference>